<dbReference type="Proteomes" id="UP000011201">
    <property type="component" value="Unassembled WGS sequence"/>
</dbReference>
<protein>
    <submittedName>
        <fullName evidence="1">Uncharacterized protein</fullName>
    </submittedName>
</protein>
<evidence type="ECO:0000313" key="2">
    <source>
        <dbReference type="Proteomes" id="UP000011201"/>
    </source>
</evidence>
<comment type="caution">
    <text evidence="1">The sequence shown here is derived from an EMBL/GenBank/DDBJ whole genome shotgun (WGS) entry which is preliminary data.</text>
</comment>
<accession>L8MWL9</accession>
<proteinExistence type="predicted"/>
<evidence type="ECO:0000313" key="1">
    <source>
        <dbReference type="EMBL" id="ELS30845.1"/>
    </source>
</evidence>
<dbReference type="EMBL" id="ALWB01000242">
    <property type="protein sequence ID" value="ELS30845.1"/>
    <property type="molecule type" value="Genomic_DNA"/>
</dbReference>
<sequence length="35" mass="4011">MGLIKYKTLKPAAHAQRVPQVLDLDFMPSHLGDYR</sequence>
<dbReference type="PATRIC" id="fig|927668.3.peg.4573"/>
<organism evidence="1 2">
    <name type="scientific">Pseudanabaena biceps PCC 7429</name>
    <dbReference type="NCBI Taxonomy" id="927668"/>
    <lineage>
        <taxon>Bacteria</taxon>
        <taxon>Bacillati</taxon>
        <taxon>Cyanobacteriota</taxon>
        <taxon>Cyanophyceae</taxon>
        <taxon>Pseudanabaenales</taxon>
        <taxon>Pseudanabaenaceae</taxon>
        <taxon>Pseudanabaena</taxon>
    </lineage>
</organism>
<gene>
    <name evidence="1" type="ORF">Pse7429DRAFT_4069</name>
</gene>
<keyword evidence="2" id="KW-1185">Reference proteome</keyword>
<dbReference type="AlphaFoldDB" id="L8MWL9"/>
<name>L8MWL9_9CYAN</name>
<reference evidence="1 2" key="1">
    <citation type="journal article" date="2013" name="Proc. Natl. Acad. Sci. U.S.A.">
        <title>Improving the coverage of the cyanobacterial phylum using diversity-driven genome sequencing.</title>
        <authorList>
            <person name="Shih P.M."/>
            <person name="Wu D."/>
            <person name="Latifi A."/>
            <person name="Axen S.D."/>
            <person name="Fewer D.P."/>
            <person name="Talla E."/>
            <person name="Calteau A."/>
            <person name="Cai F."/>
            <person name="Tandeau de Marsac N."/>
            <person name="Rippka R."/>
            <person name="Herdman M."/>
            <person name="Sivonen K."/>
            <person name="Coursin T."/>
            <person name="Laurent T."/>
            <person name="Goodwin L."/>
            <person name="Nolan M."/>
            <person name="Davenport K.W."/>
            <person name="Han C.S."/>
            <person name="Rubin E.M."/>
            <person name="Eisen J.A."/>
            <person name="Woyke T."/>
            <person name="Gugger M."/>
            <person name="Kerfeld C.A."/>
        </authorList>
    </citation>
    <scope>NUCLEOTIDE SEQUENCE [LARGE SCALE GENOMIC DNA]</scope>
    <source>
        <strain evidence="1 2">PCC 7429</strain>
    </source>
</reference>